<evidence type="ECO:0008006" key="3">
    <source>
        <dbReference type="Google" id="ProtNLM"/>
    </source>
</evidence>
<evidence type="ECO:0000313" key="1">
    <source>
        <dbReference type="EMBL" id="MEF3833028.1"/>
    </source>
</evidence>
<proteinExistence type="predicted"/>
<organism evidence="1 2">
    <name type="scientific">Flavivirga spongiicola</name>
    <dbReference type="NCBI Taxonomy" id="421621"/>
    <lineage>
        <taxon>Bacteria</taxon>
        <taxon>Pseudomonadati</taxon>
        <taxon>Bacteroidota</taxon>
        <taxon>Flavobacteriia</taxon>
        <taxon>Flavobacteriales</taxon>
        <taxon>Flavobacteriaceae</taxon>
        <taxon>Flavivirga</taxon>
    </lineage>
</organism>
<protein>
    <recommendedName>
        <fullName evidence="3">DUF4468 domain-containing protein</fullName>
    </recommendedName>
</protein>
<dbReference type="EMBL" id="JAODOP010000004">
    <property type="protein sequence ID" value="MEF3833028.1"/>
    <property type="molecule type" value="Genomic_DNA"/>
</dbReference>
<sequence>MKSLFLLLCSTFIFGFTTSKSDHFKIKNGQVIWQKVYDTDLTKKQLIEVMRTSSYFEDIIIVNEKKLTAKINQLSPDYKTYGSSYLSAPDMVSLNHVKAFTVIEFKEKQYRVTLKSIKLIEKRRDSLGKQVVDIEDEILNKDNTAFKRFFFKKSSKILDFTLQKITDFNKISEDDTW</sequence>
<evidence type="ECO:0000313" key="2">
    <source>
        <dbReference type="Proteomes" id="UP001337305"/>
    </source>
</evidence>
<gene>
    <name evidence="1" type="ORF">N1F79_07790</name>
</gene>
<dbReference type="RefSeq" id="WP_303305378.1">
    <property type="nucleotide sequence ID" value="NZ_JAODOP010000004.1"/>
</dbReference>
<dbReference type="Proteomes" id="UP001337305">
    <property type="component" value="Unassembled WGS sequence"/>
</dbReference>
<name>A0ABU7XQM3_9FLAO</name>
<keyword evidence="2" id="KW-1185">Reference proteome</keyword>
<reference evidence="1 2" key="1">
    <citation type="submission" date="2022-09" db="EMBL/GenBank/DDBJ databases">
        <title>Genome sequencing of Flavivirga sp. MEBiC05379.</title>
        <authorList>
            <person name="Oh H.-M."/>
            <person name="Kwon K.K."/>
            <person name="Park M.J."/>
            <person name="Yang S.-H."/>
        </authorList>
    </citation>
    <scope>NUCLEOTIDE SEQUENCE [LARGE SCALE GENOMIC DNA]</scope>
    <source>
        <strain evidence="1 2">MEBiC05379</strain>
    </source>
</reference>
<accession>A0ABU7XQM3</accession>
<comment type="caution">
    <text evidence="1">The sequence shown here is derived from an EMBL/GenBank/DDBJ whole genome shotgun (WGS) entry which is preliminary data.</text>
</comment>